<gene>
    <name evidence="2" type="ORF">P5G49_09345</name>
</gene>
<dbReference type="SUPFAM" id="SSF53300">
    <property type="entry name" value="vWA-like"/>
    <property type="match status" value="1"/>
</dbReference>
<evidence type="ECO:0000259" key="1">
    <source>
        <dbReference type="PROSITE" id="PS50234"/>
    </source>
</evidence>
<dbReference type="Proteomes" id="UP001175097">
    <property type="component" value="Unassembled WGS sequence"/>
</dbReference>
<feature type="domain" description="VWFA" evidence="1">
    <location>
        <begin position="313"/>
        <end position="473"/>
    </location>
</feature>
<evidence type="ECO:0000313" key="3">
    <source>
        <dbReference type="Proteomes" id="UP001175097"/>
    </source>
</evidence>
<dbReference type="Pfam" id="PF13519">
    <property type="entry name" value="VWA_2"/>
    <property type="match status" value="1"/>
</dbReference>
<dbReference type="EMBL" id="JAROCC010000006">
    <property type="protein sequence ID" value="MDN4607694.1"/>
    <property type="molecule type" value="Genomic_DNA"/>
</dbReference>
<evidence type="ECO:0000313" key="2">
    <source>
        <dbReference type="EMBL" id="MDN4607694.1"/>
    </source>
</evidence>
<keyword evidence="3" id="KW-1185">Reference proteome</keyword>
<name>A0ABT8JU43_9BACL</name>
<dbReference type="PANTHER" id="PTHR36846:SF1">
    <property type="entry name" value="PROTEIN VIAA"/>
    <property type="match status" value="1"/>
</dbReference>
<comment type="caution">
    <text evidence="2">The sequence shown here is derived from an EMBL/GenBank/DDBJ whole genome shotgun (WGS) entry which is preliminary data.</text>
</comment>
<accession>A0ABT8JU43</accession>
<dbReference type="Gene3D" id="3.40.50.410">
    <property type="entry name" value="von Willebrand factor, type A domain"/>
    <property type="match status" value="1"/>
</dbReference>
<dbReference type="SMART" id="SM00327">
    <property type="entry name" value="VWA"/>
    <property type="match status" value="1"/>
</dbReference>
<organism evidence="2 3">
    <name type="scientific">Sporosarcina highlanderae</name>
    <dbReference type="NCBI Taxonomy" id="3035916"/>
    <lineage>
        <taxon>Bacteria</taxon>
        <taxon>Bacillati</taxon>
        <taxon>Bacillota</taxon>
        <taxon>Bacilli</taxon>
        <taxon>Bacillales</taxon>
        <taxon>Caryophanaceae</taxon>
        <taxon>Sporosarcina</taxon>
    </lineage>
</organism>
<sequence length="473" mass="54774">MRKFEVDTENFSVLNTDSFDKRRFKEILEMSEGLRKIIHEAWLPSIEPLLGDIWASLFKMKPVITTTDAEGFLSVNKFLMENLMENEQFSYLRNFTRLNELVSTIGTIKLGEKTNQWIIQQLEKEVELQEQAIRITLLYRQLQKQKFQENPRNNLVDEMNKLNAKLQEVIGNKSESFSEVLIQVSREVEQLKNGLNSFLGGVRAGNTDAEFLKVPLRDKILLSEKIAYSKMIKEIADWAGRFKQIAWEKQKVKKSRYIQRRGISIGKDIENLLTIEFSLYTHPQTRMDFLRRFAEGQTMQFEQRGPEVLKKGPIVLCLDQSDSMSGLDKQAKGFTLALISIARRQRRNLCVIFFSTHCKTYTYEKGKIKTSEMIKLAQTYLRGGTNYELALNEALQVINKSRFQQADIIFITDGEGRVSDSFLESFNKTKQSKEFNVLSLLVGTNSTTVRRFADRVIEVEDFDDEGSYTAFEV</sequence>
<dbReference type="InterPro" id="IPR036465">
    <property type="entry name" value="vWFA_dom_sf"/>
</dbReference>
<dbReference type="PANTHER" id="PTHR36846">
    <property type="entry name" value="PROTEIN VIAA"/>
    <property type="match status" value="1"/>
</dbReference>
<protein>
    <submittedName>
        <fullName evidence="2">VWA domain-containing protein</fullName>
    </submittedName>
</protein>
<reference evidence="2" key="1">
    <citation type="submission" date="2023-03" db="EMBL/GenBank/DDBJ databases">
        <title>MT1 and MT2 Draft Genomes of Novel Species.</title>
        <authorList>
            <person name="Venkateswaran K."/>
        </authorList>
    </citation>
    <scope>NUCLEOTIDE SEQUENCE</scope>
    <source>
        <strain evidence="2">F6_3S_P_2</strain>
    </source>
</reference>
<dbReference type="InterPro" id="IPR002035">
    <property type="entry name" value="VWF_A"/>
</dbReference>
<dbReference type="PROSITE" id="PS50234">
    <property type="entry name" value="VWFA"/>
    <property type="match status" value="1"/>
</dbReference>
<proteinExistence type="predicted"/>
<dbReference type="RefSeq" id="WP_301243324.1">
    <property type="nucleotide sequence ID" value="NZ_JAROCC010000006.1"/>
</dbReference>